<dbReference type="InterPro" id="IPR002182">
    <property type="entry name" value="NB-ARC"/>
</dbReference>
<accession>A0AAV3NML7</accession>
<dbReference type="InterPro" id="IPR050905">
    <property type="entry name" value="Plant_NBS-LRR"/>
</dbReference>
<dbReference type="SUPFAM" id="SSF52058">
    <property type="entry name" value="L domain-like"/>
    <property type="match status" value="1"/>
</dbReference>
<keyword evidence="2" id="KW-0433">Leucine-rich repeat</keyword>
<evidence type="ECO:0000256" key="1">
    <source>
        <dbReference type="ARBA" id="ARBA00008894"/>
    </source>
</evidence>
<dbReference type="Gene3D" id="3.40.50.300">
    <property type="entry name" value="P-loop containing nucleotide triphosphate hydrolases"/>
    <property type="match status" value="1"/>
</dbReference>
<dbReference type="GO" id="GO:0043531">
    <property type="term" value="F:ADP binding"/>
    <property type="evidence" value="ECO:0007669"/>
    <property type="project" value="InterPro"/>
</dbReference>
<sequence length="947" mass="107024">MAESIAITVVGSASRSFIDQTIHHCGYLWNLDRNIENLRTEVNSLENKRDYVKSLVDVAKRNAETVRPDVLGWLERVDNVKKDVEGVLEGTANSLTLEVSKLHEKGEYNQVGGPLAPPGHMPFSSTIEFEGFESRTSMRKDIVEALKDDSAIVIGVCGMGGVGKTTLVKVVADKVKTEKLFDEVVMAVVSQNQIIINIQDQLAEDLALTIVEKNNIRVRAERLYTRLMDESRRTLVILDDLWEGLDFHKIGIPAQGERKGLKVLLTSRLKQVCENIGAQKIIEVQVLNQDEAWYLFKKIAGISNDAQDNLKGLAKKVAQECQGLPLAIVIVGKALRGKEESSWEDAITQLKHANVTDIAGVHKEVYSKIRWSYDHLESQGSKLLLLLCSLFPEEDYELPLEDLVRYAMGLQLYKGIDTMAEIRNRVDSISGDLKDCYLLMPGSRDCVKLHDVVRDVCLFIASEGEPVHMVSKVGLKGWPRIDTYVTCTALSLDFDKLDELPSNVKCPNLQLLRLSMKRHKLKISSDFLLIMENLRVLDIQKICVEFRPPSISLLMNLRTLTLHNCELHGDLSLIANLRNLEILSFYMSSCLGNFPQEIGELIDLKCLDLRFEKVPSSFPISILFHLKKLEELYLGYVLSKYKVQEDIHESVLDFSTISNLNSIQFCIDDKYCLAEVLENLDVDRLVRFDMVSSGYPSPQTYQFRKRLHISEVDVDMLLKPNMKSLVSRTDEYLWLESIRGRLPDIIQTLSEKRSCFSRLKKLEMRDCDIKFLIDAINPVKLNSGVFIELEKLKIIDATELSAVCHGDLPPGSFARLRKVKLVNVPTLSRLWGAIQSPSLINLRKLEISGSNEMRNLISQSSVKCLAQLQELRIISCPVLETIISPDGQAGKYLVQDDFIEFPKLQVLRLSDLPALSTYVPELESYQVKSRSAGLLMPHLFSCFLPEL</sequence>
<dbReference type="GO" id="GO:0006952">
    <property type="term" value="P:defense response"/>
    <property type="evidence" value="ECO:0007669"/>
    <property type="project" value="UniProtKB-KW"/>
</dbReference>
<dbReference type="Proteomes" id="UP001454036">
    <property type="component" value="Unassembled WGS sequence"/>
</dbReference>
<name>A0AAV3NML7_LITER</name>
<keyword evidence="3" id="KW-0547">Nucleotide-binding</keyword>
<evidence type="ECO:0000259" key="7">
    <source>
        <dbReference type="Pfam" id="PF00931"/>
    </source>
</evidence>
<evidence type="ECO:0000256" key="3">
    <source>
        <dbReference type="ARBA" id="ARBA00022741"/>
    </source>
</evidence>
<keyword evidence="4" id="KW-0611">Plant defense</keyword>
<evidence type="ECO:0000256" key="5">
    <source>
        <dbReference type="ARBA" id="ARBA00022840"/>
    </source>
</evidence>
<dbReference type="Pfam" id="PF23247">
    <property type="entry name" value="LRR_RPS2"/>
    <property type="match status" value="1"/>
</dbReference>
<protein>
    <submittedName>
        <fullName evidence="9">Antimicrobial response protein</fullName>
    </submittedName>
</protein>
<feature type="domain" description="NB-ARC" evidence="7">
    <location>
        <begin position="138"/>
        <end position="301"/>
    </location>
</feature>
<evidence type="ECO:0000256" key="2">
    <source>
        <dbReference type="ARBA" id="ARBA00022614"/>
    </source>
</evidence>
<dbReference type="FunFam" id="1.10.8.430:FF:000003">
    <property type="entry name" value="Probable disease resistance protein At5g66910"/>
    <property type="match status" value="1"/>
</dbReference>
<dbReference type="InterPro" id="IPR042197">
    <property type="entry name" value="Apaf_helical"/>
</dbReference>
<dbReference type="FunFam" id="3.40.50.300:FF:001091">
    <property type="entry name" value="Probable disease resistance protein At1g61300"/>
    <property type="match status" value="1"/>
</dbReference>
<evidence type="ECO:0000313" key="10">
    <source>
        <dbReference type="Proteomes" id="UP001454036"/>
    </source>
</evidence>
<evidence type="ECO:0000256" key="4">
    <source>
        <dbReference type="ARBA" id="ARBA00022821"/>
    </source>
</evidence>
<dbReference type="Gene3D" id="3.80.10.10">
    <property type="entry name" value="Ribonuclease Inhibitor"/>
    <property type="match status" value="2"/>
</dbReference>
<dbReference type="PRINTS" id="PR00364">
    <property type="entry name" value="DISEASERSIST"/>
</dbReference>
<dbReference type="EMBL" id="BAABME010000196">
    <property type="protein sequence ID" value="GAA0140587.1"/>
    <property type="molecule type" value="Genomic_DNA"/>
</dbReference>
<dbReference type="GO" id="GO:0005524">
    <property type="term" value="F:ATP binding"/>
    <property type="evidence" value="ECO:0007669"/>
    <property type="project" value="UniProtKB-KW"/>
</dbReference>
<dbReference type="SUPFAM" id="SSF52540">
    <property type="entry name" value="P-loop containing nucleoside triphosphate hydrolases"/>
    <property type="match status" value="1"/>
</dbReference>
<comment type="similarity">
    <text evidence="1">Belongs to the disease resistance NB-LRR family.</text>
</comment>
<keyword evidence="5" id="KW-0067">ATP-binding</keyword>
<keyword evidence="10" id="KW-1185">Reference proteome</keyword>
<evidence type="ECO:0000313" key="9">
    <source>
        <dbReference type="EMBL" id="GAA0140587.1"/>
    </source>
</evidence>
<dbReference type="InterPro" id="IPR057135">
    <property type="entry name" value="At4g27190-like_LRR"/>
</dbReference>
<comment type="caution">
    <text evidence="9">The sequence shown here is derived from an EMBL/GenBank/DDBJ whole genome shotgun (WGS) entry which is preliminary data.</text>
</comment>
<gene>
    <name evidence="9" type="ORF">LIER_01903</name>
</gene>
<dbReference type="PANTHER" id="PTHR33463:SF198">
    <property type="entry name" value="RPP4C3"/>
    <property type="match status" value="1"/>
</dbReference>
<evidence type="ECO:0000256" key="6">
    <source>
        <dbReference type="SAM" id="Coils"/>
    </source>
</evidence>
<evidence type="ECO:0000259" key="8">
    <source>
        <dbReference type="Pfam" id="PF23247"/>
    </source>
</evidence>
<dbReference type="InterPro" id="IPR027417">
    <property type="entry name" value="P-loop_NTPase"/>
</dbReference>
<reference evidence="9 10" key="1">
    <citation type="submission" date="2024-01" db="EMBL/GenBank/DDBJ databases">
        <title>The complete chloroplast genome sequence of Lithospermum erythrorhizon: insights into the phylogenetic relationship among Boraginaceae species and the maternal lineages of purple gromwells.</title>
        <authorList>
            <person name="Okada T."/>
            <person name="Watanabe K."/>
        </authorList>
    </citation>
    <scope>NUCLEOTIDE SEQUENCE [LARGE SCALE GENOMIC DNA]</scope>
</reference>
<dbReference type="PANTHER" id="PTHR33463">
    <property type="entry name" value="NB-ARC DOMAIN-CONTAINING PROTEIN-RELATED"/>
    <property type="match status" value="1"/>
</dbReference>
<dbReference type="AlphaFoldDB" id="A0AAV3NML7"/>
<dbReference type="Gene3D" id="1.10.8.430">
    <property type="entry name" value="Helical domain of apoptotic protease-activating factors"/>
    <property type="match status" value="1"/>
</dbReference>
<proteinExistence type="inferred from homology"/>
<feature type="coiled-coil region" evidence="6">
    <location>
        <begin position="28"/>
        <end position="55"/>
    </location>
</feature>
<dbReference type="Pfam" id="PF00931">
    <property type="entry name" value="NB-ARC"/>
    <property type="match status" value="1"/>
</dbReference>
<feature type="domain" description="Disease resistance protein At4g27190-like leucine-rich repeats" evidence="8">
    <location>
        <begin position="749"/>
        <end position="876"/>
    </location>
</feature>
<keyword evidence="6" id="KW-0175">Coiled coil</keyword>
<organism evidence="9 10">
    <name type="scientific">Lithospermum erythrorhizon</name>
    <name type="common">Purple gromwell</name>
    <name type="synonym">Lithospermum officinale var. erythrorhizon</name>
    <dbReference type="NCBI Taxonomy" id="34254"/>
    <lineage>
        <taxon>Eukaryota</taxon>
        <taxon>Viridiplantae</taxon>
        <taxon>Streptophyta</taxon>
        <taxon>Embryophyta</taxon>
        <taxon>Tracheophyta</taxon>
        <taxon>Spermatophyta</taxon>
        <taxon>Magnoliopsida</taxon>
        <taxon>eudicotyledons</taxon>
        <taxon>Gunneridae</taxon>
        <taxon>Pentapetalae</taxon>
        <taxon>asterids</taxon>
        <taxon>lamiids</taxon>
        <taxon>Boraginales</taxon>
        <taxon>Boraginaceae</taxon>
        <taxon>Boraginoideae</taxon>
        <taxon>Lithospermeae</taxon>
        <taxon>Lithospermum</taxon>
    </lineage>
</organism>
<dbReference type="InterPro" id="IPR032675">
    <property type="entry name" value="LRR_dom_sf"/>
</dbReference>